<keyword evidence="2" id="KW-1185">Reference proteome</keyword>
<dbReference type="AlphaFoldDB" id="A0A919X8P0"/>
<dbReference type="RefSeq" id="WP_212921509.1">
    <property type="nucleotide sequence ID" value="NZ_BORP01000005.1"/>
</dbReference>
<protein>
    <submittedName>
        <fullName evidence="1">Uncharacterized protein</fullName>
    </submittedName>
</protein>
<evidence type="ECO:0000313" key="2">
    <source>
        <dbReference type="Proteomes" id="UP000676917"/>
    </source>
</evidence>
<name>A0A919X8P0_9BACI</name>
<reference evidence="1" key="1">
    <citation type="submission" date="2021-03" db="EMBL/GenBank/DDBJ databases">
        <title>Antimicrobial resistance genes in bacteria isolated from Japanese honey, and their potential for conferring macrolide and lincosamide resistance in the American foulbrood pathogen Paenibacillus larvae.</title>
        <authorList>
            <person name="Okamoto M."/>
            <person name="Kumagai M."/>
            <person name="Kanamori H."/>
            <person name="Takamatsu D."/>
        </authorList>
    </citation>
    <scope>NUCLEOTIDE SEQUENCE</scope>
    <source>
        <strain evidence="1">J43TS3</strain>
    </source>
</reference>
<gene>
    <name evidence="1" type="ORF">J43TS3_26630</name>
</gene>
<evidence type="ECO:0000313" key="1">
    <source>
        <dbReference type="EMBL" id="GIO28052.1"/>
    </source>
</evidence>
<comment type="caution">
    <text evidence="1">The sequence shown here is derived from an EMBL/GenBank/DDBJ whole genome shotgun (WGS) entry which is preliminary data.</text>
</comment>
<dbReference type="Proteomes" id="UP000676917">
    <property type="component" value="Unassembled WGS sequence"/>
</dbReference>
<dbReference type="EMBL" id="BORP01000005">
    <property type="protein sequence ID" value="GIO28052.1"/>
    <property type="molecule type" value="Genomic_DNA"/>
</dbReference>
<organism evidence="1 2">
    <name type="scientific">Ornithinibacillus bavariensis</name>
    <dbReference type="NCBI Taxonomy" id="545502"/>
    <lineage>
        <taxon>Bacteria</taxon>
        <taxon>Bacillati</taxon>
        <taxon>Bacillota</taxon>
        <taxon>Bacilli</taxon>
        <taxon>Bacillales</taxon>
        <taxon>Bacillaceae</taxon>
        <taxon>Ornithinibacillus</taxon>
    </lineage>
</organism>
<proteinExistence type="predicted"/>
<accession>A0A919X8P0</accession>
<sequence length="100" mass="11429">MSLIHRIDSFSKAEGLYSFITESNSIYQVRISKDKRTLIRFPQADSGEKKFRKDNEELMIIGEFSIVVGKPAIFTLEPLGEFGNCTIRITNIVKSISYIH</sequence>